<dbReference type="Pfam" id="PF04264">
    <property type="entry name" value="YceI"/>
    <property type="match status" value="1"/>
</dbReference>
<comment type="caution">
    <text evidence="3">The sequence shown here is derived from an EMBL/GenBank/DDBJ whole genome shotgun (WGS) entry which is preliminary data.</text>
</comment>
<sequence length="211" mass="22583">MIRAACLALVLAATPALAQDYKPEDVPQGRPDYHLSKAGDYRLDPMHTAVIARVLHLGFSYSVFRFGDVSGSLVWNPEDPAQNKLTAEVQVSSISTPVPDFAPVLLGKDYLNAAANPVARFVSDSFTVQSDSKGEVQGQLTLMGQTHPASFEVELIGAGQGFTGENGQPVIRDLLGVHAETQIDPQAYGMNGFFTAPIPIVIDAEFARTAP</sequence>
<dbReference type="InterPro" id="IPR036761">
    <property type="entry name" value="TTHA0802/YceI-like_sf"/>
</dbReference>
<keyword evidence="4" id="KW-1185">Reference proteome</keyword>
<evidence type="ECO:0000313" key="4">
    <source>
        <dbReference type="Proteomes" id="UP000442533"/>
    </source>
</evidence>
<dbReference type="EMBL" id="WMIF01000008">
    <property type="protein sequence ID" value="MTH34515.1"/>
    <property type="molecule type" value="Genomic_DNA"/>
</dbReference>
<gene>
    <name evidence="3" type="ORF">GL279_07875</name>
</gene>
<organism evidence="3 4">
    <name type="scientific">Paracoccus limosus</name>
    <dbReference type="NCBI Taxonomy" id="913252"/>
    <lineage>
        <taxon>Bacteria</taxon>
        <taxon>Pseudomonadati</taxon>
        <taxon>Pseudomonadota</taxon>
        <taxon>Alphaproteobacteria</taxon>
        <taxon>Rhodobacterales</taxon>
        <taxon>Paracoccaceae</taxon>
        <taxon>Paracoccus</taxon>
    </lineage>
</organism>
<dbReference type="Gene3D" id="2.40.128.110">
    <property type="entry name" value="Lipid/polyisoprenoid-binding, YceI-like"/>
    <property type="match status" value="1"/>
</dbReference>
<dbReference type="InterPro" id="IPR007372">
    <property type="entry name" value="Lipid/polyisoprenoid-bd_YceI"/>
</dbReference>
<feature type="signal peptide" evidence="1">
    <location>
        <begin position="1"/>
        <end position="18"/>
    </location>
</feature>
<accession>A0A844H3D7</accession>
<feature type="domain" description="Lipid/polyisoprenoid-binding YceI-like" evidence="2">
    <location>
        <begin position="40"/>
        <end position="207"/>
    </location>
</feature>
<keyword evidence="1" id="KW-0732">Signal</keyword>
<dbReference type="RefSeq" id="WP_343039742.1">
    <property type="nucleotide sequence ID" value="NZ_WMIF01000008.1"/>
</dbReference>
<dbReference type="SMART" id="SM00867">
    <property type="entry name" value="YceI"/>
    <property type="match status" value="1"/>
</dbReference>
<proteinExistence type="predicted"/>
<dbReference type="PANTHER" id="PTHR34406">
    <property type="entry name" value="PROTEIN YCEI"/>
    <property type="match status" value="1"/>
</dbReference>
<dbReference type="Proteomes" id="UP000442533">
    <property type="component" value="Unassembled WGS sequence"/>
</dbReference>
<evidence type="ECO:0000313" key="3">
    <source>
        <dbReference type="EMBL" id="MTH34515.1"/>
    </source>
</evidence>
<reference evidence="3 4" key="1">
    <citation type="submission" date="2019-11" db="EMBL/GenBank/DDBJ databases">
        <authorList>
            <person name="Dong K."/>
        </authorList>
    </citation>
    <scope>NUCLEOTIDE SEQUENCE [LARGE SCALE GENOMIC DNA]</scope>
    <source>
        <strain evidence="3 4">JCM 17370</strain>
    </source>
</reference>
<dbReference type="SUPFAM" id="SSF101874">
    <property type="entry name" value="YceI-like"/>
    <property type="match status" value="1"/>
</dbReference>
<protein>
    <submittedName>
        <fullName evidence="3">Polyisoprenoid-binding protein</fullName>
    </submittedName>
</protein>
<evidence type="ECO:0000256" key="1">
    <source>
        <dbReference type="SAM" id="SignalP"/>
    </source>
</evidence>
<dbReference type="AlphaFoldDB" id="A0A844H3D7"/>
<evidence type="ECO:0000259" key="2">
    <source>
        <dbReference type="SMART" id="SM00867"/>
    </source>
</evidence>
<name>A0A844H3D7_9RHOB</name>
<feature type="chain" id="PRO_5032554020" evidence="1">
    <location>
        <begin position="19"/>
        <end position="211"/>
    </location>
</feature>
<dbReference type="PANTHER" id="PTHR34406:SF1">
    <property type="entry name" value="PROTEIN YCEI"/>
    <property type="match status" value="1"/>
</dbReference>